<organism evidence="5 6">
    <name type="scientific">Drosophila albomicans</name>
    <name type="common">Fruit fly</name>
    <dbReference type="NCBI Taxonomy" id="7291"/>
    <lineage>
        <taxon>Eukaryota</taxon>
        <taxon>Metazoa</taxon>
        <taxon>Ecdysozoa</taxon>
        <taxon>Arthropoda</taxon>
        <taxon>Hexapoda</taxon>
        <taxon>Insecta</taxon>
        <taxon>Pterygota</taxon>
        <taxon>Neoptera</taxon>
        <taxon>Endopterygota</taxon>
        <taxon>Diptera</taxon>
        <taxon>Brachycera</taxon>
        <taxon>Muscomorpha</taxon>
        <taxon>Ephydroidea</taxon>
        <taxon>Drosophilidae</taxon>
        <taxon>Drosophila</taxon>
    </lineage>
</organism>
<dbReference type="InterPro" id="IPR002347">
    <property type="entry name" value="SDR_fam"/>
</dbReference>
<dbReference type="GeneID" id="117563875"/>
<dbReference type="PRINTS" id="PR00081">
    <property type="entry name" value="GDHRDH"/>
</dbReference>
<evidence type="ECO:0000313" key="5">
    <source>
        <dbReference type="Proteomes" id="UP000515160"/>
    </source>
</evidence>
<dbReference type="SUPFAM" id="SSF51735">
    <property type="entry name" value="NAD(P)-binding Rossmann-fold domains"/>
    <property type="match status" value="1"/>
</dbReference>
<evidence type="ECO:0000256" key="4">
    <source>
        <dbReference type="RuleBase" id="RU000363"/>
    </source>
</evidence>
<dbReference type="CDD" id="cd05356">
    <property type="entry name" value="17beta-HSD1_like_SDR_c"/>
    <property type="match status" value="1"/>
</dbReference>
<dbReference type="GO" id="GO:0005783">
    <property type="term" value="C:endoplasmic reticulum"/>
    <property type="evidence" value="ECO:0007669"/>
    <property type="project" value="UniProtKB-SubCell"/>
</dbReference>
<dbReference type="PIRSF" id="PIRSF000126">
    <property type="entry name" value="11-beta-HSD1"/>
    <property type="match status" value="1"/>
</dbReference>
<dbReference type="GO" id="GO:0016491">
    <property type="term" value="F:oxidoreductase activity"/>
    <property type="evidence" value="ECO:0007669"/>
    <property type="project" value="UniProtKB-KW"/>
</dbReference>
<evidence type="ECO:0000313" key="6">
    <source>
        <dbReference type="RefSeq" id="XP_051858102.1"/>
    </source>
</evidence>
<dbReference type="Proteomes" id="UP000515160">
    <property type="component" value="Chromosome 2L"/>
</dbReference>
<dbReference type="Gene3D" id="3.40.50.720">
    <property type="entry name" value="NAD(P)-binding Rossmann-like Domain"/>
    <property type="match status" value="1"/>
</dbReference>
<keyword evidence="2" id="KW-0521">NADP</keyword>
<dbReference type="PANTHER" id="PTHR43899">
    <property type="entry name" value="RH59310P"/>
    <property type="match status" value="1"/>
</dbReference>
<dbReference type="FunFam" id="3.40.50.720:FF:000137">
    <property type="entry name" value="Hydroxysteroid (17-beta) dehydrogenase 3"/>
    <property type="match status" value="1"/>
</dbReference>
<reference evidence="6" key="1">
    <citation type="submission" date="2025-08" db="UniProtKB">
        <authorList>
            <consortium name="RefSeq"/>
        </authorList>
    </citation>
    <scope>IDENTIFICATION</scope>
    <source>
        <strain evidence="6">15112-1751.03</strain>
        <tissue evidence="6">Whole Adult</tissue>
    </source>
</reference>
<keyword evidence="5" id="KW-1185">Reference proteome</keyword>
<accession>A0A9C6WFV3</accession>
<dbReference type="OrthoDB" id="5545019at2759"/>
<gene>
    <name evidence="6" type="primary">LOC117563875</name>
</gene>
<dbReference type="PROSITE" id="PS00061">
    <property type="entry name" value="ADH_SHORT"/>
    <property type="match status" value="1"/>
</dbReference>
<proteinExistence type="inferred from homology"/>
<dbReference type="PANTHER" id="PTHR43899:SF9">
    <property type="entry name" value="MIP25013P-RELATED"/>
    <property type="match status" value="1"/>
</dbReference>
<evidence type="ECO:0000256" key="3">
    <source>
        <dbReference type="ARBA" id="ARBA00023002"/>
    </source>
</evidence>
<comment type="subcellular location">
    <subcellularLocation>
        <location evidence="1">Endoplasmic reticulum</location>
    </subcellularLocation>
</comment>
<name>A0A9C6WFV3_DROAB</name>
<evidence type="ECO:0000256" key="2">
    <source>
        <dbReference type="ARBA" id="ARBA00022857"/>
    </source>
</evidence>
<protein>
    <submittedName>
        <fullName evidence="6">Hydroxysteroid dehydrogenase-like protein 1</fullName>
    </submittedName>
</protein>
<keyword evidence="3" id="KW-0560">Oxidoreductase</keyword>
<sequence>MLSAFSTFLTLIGLYALICFLYEQLRTPLRLLKVRLFDDRCECLSLKERFGDWAAVTGSSDGIGKEYAKELARHGINVVLIARNEEKLKAVANEITEESKVESKIILADFTQGAEVYEHIERELADIPIAIFVNNVGIGFPGALCSLTKEHVQQLIDTNIVAVSQLSRYFFKRLRDSQMKGAIVNVGSVTENQPAPFGAMYAASKAYIRSLTIALRCEAAPFGIHVQLLSPGFVVTKINNYSTRIMKGNLFAPSAEVYARSAVAQLRAGVDETPGYLWHHVQYAAFMLLPWRLRVVVSQLILKLITDNQLE</sequence>
<dbReference type="PRINTS" id="PR00080">
    <property type="entry name" value="SDRFAMILY"/>
</dbReference>
<dbReference type="Pfam" id="PF00106">
    <property type="entry name" value="adh_short"/>
    <property type="match status" value="1"/>
</dbReference>
<dbReference type="InterPro" id="IPR020904">
    <property type="entry name" value="Sc_DH/Rdtase_CS"/>
</dbReference>
<dbReference type="RefSeq" id="XP_051858102.1">
    <property type="nucleotide sequence ID" value="XM_052002142.1"/>
</dbReference>
<comment type="similarity">
    <text evidence="4">Belongs to the short-chain dehydrogenases/reductases (SDR) family.</text>
</comment>
<dbReference type="InterPro" id="IPR036291">
    <property type="entry name" value="NAD(P)-bd_dom_sf"/>
</dbReference>
<dbReference type="InterPro" id="IPR051019">
    <property type="entry name" value="VLCFA-Steroid_DH"/>
</dbReference>
<dbReference type="AlphaFoldDB" id="A0A9C6WFV3"/>
<evidence type="ECO:0000256" key="1">
    <source>
        <dbReference type="ARBA" id="ARBA00004240"/>
    </source>
</evidence>